<reference evidence="2" key="1">
    <citation type="journal article" date="2014" name="Front. Microbiol.">
        <title>High frequency of phylogenetically diverse reductive dehalogenase-homologous genes in deep subseafloor sedimentary metagenomes.</title>
        <authorList>
            <person name="Kawai M."/>
            <person name="Futagami T."/>
            <person name="Toyoda A."/>
            <person name="Takaki Y."/>
            <person name="Nishi S."/>
            <person name="Hori S."/>
            <person name="Arai W."/>
            <person name="Tsubouchi T."/>
            <person name="Morono Y."/>
            <person name="Uchiyama I."/>
            <person name="Ito T."/>
            <person name="Fujiyama A."/>
            <person name="Inagaki F."/>
            <person name="Takami H."/>
        </authorList>
    </citation>
    <scope>NUCLEOTIDE SEQUENCE</scope>
    <source>
        <strain evidence="2">Expedition CK06-06</strain>
    </source>
</reference>
<feature type="region of interest" description="Disordered" evidence="1">
    <location>
        <begin position="40"/>
        <end position="60"/>
    </location>
</feature>
<evidence type="ECO:0000313" key="2">
    <source>
        <dbReference type="EMBL" id="GAG13160.1"/>
    </source>
</evidence>
<sequence length="102" mass="11765">MVEQRSREPQDAAGDIGELKNYIDLKPHELNKLRKMHRLQERDAGCPSPSRIDDGSEAPPRCRAYTVSNFRELPQVQRLSDEQRFAIEVVAQVLPFKTNNYV</sequence>
<feature type="non-terminal residue" evidence="2">
    <location>
        <position position="102"/>
    </location>
</feature>
<gene>
    <name evidence="2" type="ORF">S01H1_33792</name>
</gene>
<organism evidence="2">
    <name type="scientific">marine sediment metagenome</name>
    <dbReference type="NCBI Taxonomy" id="412755"/>
    <lineage>
        <taxon>unclassified sequences</taxon>
        <taxon>metagenomes</taxon>
        <taxon>ecological metagenomes</taxon>
    </lineage>
</organism>
<evidence type="ECO:0000256" key="1">
    <source>
        <dbReference type="SAM" id="MobiDB-lite"/>
    </source>
</evidence>
<comment type="caution">
    <text evidence="2">The sequence shown here is derived from an EMBL/GenBank/DDBJ whole genome shotgun (WGS) entry which is preliminary data.</text>
</comment>
<proteinExistence type="predicted"/>
<dbReference type="EMBL" id="BARS01020998">
    <property type="protein sequence ID" value="GAG13160.1"/>
    <property type="molecule type" value="Genomic_DNA"/>
</dbReference>
<dbReference type="AlphaFoldDB" id="X0V4Y4"/>
<protein>
    <submittedName>
        <fullName evidence="2">Uncharacterized protein</fullName>
    </submittedName>
</protein>
<name>X0V4Y4_9ZZZZ</name>
<accession>X0V4Y4</accession>